<dbReference type="InterPro" id="IPR029058">
    <property type="entry name" value="AB_hydrolase_fold"/>
</dbReference>
<dbReference type="RefSeq" id="WP_105941044.1">
    <property type="nucleotide sequence ID" value="NZ_CP027433.1"/>
</dbReference>
<dbReference type="InterPro" id="IPR005152">
    <property type="entry name" value="Lipase_secreted"/>
</dbReference>
<dbReference type="PIRSF" id="PIRSF029171">
    <property type="entry name" value="Esterase_LipA"/>
    <property type="match status" value="1"/>
</dbReference>
<keyword evidence="3" id="KW-1185">Reference proteome</keyword>
<dbReference type="PANTHER" id="PTHR34853">
    <property type="match status" value="1"/>
</dbReference>
<dbReference type="Pfam" id="PF03583">
    <property type="entry name" value="LIP"/>
    <property type="match status" value="1"/>
</dbReference>
<dbReference type="GO" id="GO:0004806">
    <property type="term" value="F:triacylglycerol lipase activity"/>
    <property type="evidence" value="ECO:0007669"/>
    <property type="project" value="InterPro"/>
</dbReference>
<reference evidence="2 3" key="1">
    <citation type="submission" date="2018-03" db="EMBL/GenBank/DDBJ databases">
        <title>Characteristics and genome of n-alkane degrading marine bacteria Gordonia iterans isolated from crude oil contaminated in Tae-an, South Korea.</title>
        <authorList>
            <person name="Lee S.-S."/>
            <person name="Kim H."/>
        </authorList>
    </citation>
    <scope>NUCLEOTIDE SEQUENCE [LARGE SCALE GENOMIC DNA]</scope>
    <source>
        <strain evidence="2 3">Co17</strain>
    </source>
</reference>
<dbReference type="Proteomes" id="UP000239814">
    <property type="component" value="Chromosome"/>
</dbReference>
<dbReference type="Gene3D" id="3.40.50.1820">
    <property type="entry name" value="alpha/beta hydrolase"/>
    <property type="match status" value="1"/>
</dbReference>
<dbReference type="EMBL" id="CP027433">
    <property type="protein sequence ID" value="AVL99309.1"/>
    <property type="molecule type" value="Genomic_DNA"/>
</dbReference>
<feature type="compositionally biased region" description="Pro residues" evidence="1">
    <location>
        <begin position="1"/>
        <end position="10"/>
    </location>
</feature>
<dbReference type="PANTHER" id="PTHR34853:SF1">
    <property type="entry name" value="LIPASE 5"/>
    <property type="match status" value="1"/>
</dbReference>
<dbReference type="SUPFAM" id="SSF53474">
    <property type="entry name" value="alpha/beta-Hydrolases"/>
    <property type="match status" value="1"/>
</dbReference>
<feature type="region of interest" description="Disordered" evidence="1">
    <location>
        <begin position="1"/>
        <end position="22"/>
    </location>
</feature>
<accession>A0A2S0KCC1</accession>
<dbReference type="Gene3D" id="1.10.260.130">
    <property type="match status" value="1"/>
</dbReference>
<dbReference type="GO" id="GO:0016042">
    <property type="term" value="P:lipid catabolic process"/>
    <property type="evidence" value="ECO:0007669"/>
    <property type="project" value="InterPro"/>
</dbReference>
<evidence type="ECO:0000313" key="2">
    <source>
        <dbReference type="EMBL" id="AVL99309.1"/>
    </source>
</evidence>
<evidence type="ECO:0000256" key="1">
    <source>
        <dbReference type="SAM" id="MobiDB-lite"/>
    </source>
</evidence>
<proteinExistence type="predicted"/>
<protein>
    <submittedName>
        <fullName evidence="2">Lipase</fullName>
    </submittedName>
</protein>
<evidence type="ECO:0000313" key="3">
    <source>
        <dbReference type="Proteomes" id="UP000239814"/>
    </source>
</evidence>
<dbReference type="KEGG" id="git:C6V83_02355"/>
<dbReference type="OrthoDB" id="9798122at2"/>
<feature type="compositionally biased region" description="Basic and acidic residues" evidence="1">
    <location>
        <begin position="11"/>
        <end position="20"/>
    </location>
</feature>
<dbReference type="AlphaFoldDB" id="A0A2S0KCC1"/>
<name>A0A2S0KCC1_9ACTN</name>
<organism evidence="2 3">
    <name type="scientific">Gordonia iterans</name>
    <dbReference type="NCBI Taxonomy" id="1004901"/>
    <lineage>
        <taxon>Bacteria</taxon>
        <taxon>Bacillati</taxon>
        <taxon>Actinomycetota</taxon>
        <taxon>Actinomycetes</taxon>
        <taxon>Mycobacteriales</taxon>
        <taxon>Gordoniaceae</taxon>
        <taxon>Gordonia</taxon>
    </lineage>
</organism>
<gene>
    <name evidence="2" type="ORF">C6V83_02355</name>
</gene>
<sequence>MTAPVLPPDQDPFHFPHNDLENDPPGTLLDAREVTLAAAGRIKVPARSWQLRYRTTDLRGRAEVGITTVITSDGARAPRRGLLSYQCAIDGVSPRCFPSYALRHGSQADGALARLELPLILAAVRRGWTVSIPDHEGIHGHFGTAREPGYRVLDGVRATHEFLGTSPHGGTPVGLWGYSGGGLATVWAAEEAGAYAPELNVVGTVAGAPVGDPGATFLRLNGGRFAGFPLVFIAGLRRAYPELREVLDRHVSRSFLDRISDTERRTTLDVLARLTFRDIGGHLRHGLDELLGDPVMTRILDDIRPGHRAPNAPLLIQQGRRDEVIAAEDVRALADRYRALGGDVTYREWPFGWHLPLQFITAPSSLGWLDTRRDTPERRRLATTD</sequence>